<evidence type="ECO:0000313" key="2">
    <source>
        <dbReference type="EMBL" id="TWT32375.1"/>
    </source>
</evidence>
<dbReference type="Pfam" id="PF07642">
    <property type="entry name" value="BBP2"/>
    <property type="match status" value="1"/>
</dbReference>
<feature type="region of interest" description="Disordered" evidence="1">
    <location>
        <begin position="1"/>
        <end position="21"/>
    </location>
</feature>
<comment type="caution">
    <text evidence="2">The sequence shown here is derived from an EMBL/GenBank/DDBJ whole genome shotgun (WGS) entry which is preliminary data.</text>
</comment>
<accession>A0A5C5V3V6</accession>
<evidence type="ECO:0000313" key="3">
    <source>
        <dbReference type="Proteomes" id="UP000316714"/>
    </source>
</evidence>
<dbReference type="RefSeq" id="WP_197531624.1">
    <property type="nucleotide sequence ID" value="NZ_SIHJ01000003.1"/>
</dbReference>
<dbReference type="AlphaFoldDB" id="A0A5C5V3V6"/>
<dbReference type="SUPFAM" id="SSF56935">
    <property type="entry name" value="Porins"/>
    <property type="match status" value="1"/>
</dbReference>
<name>A0A5C5V3V6_9BACT</name>
<keyword evidence="3" id="KW-1185">Reference proteome</keyword>
<evidence type="ECO:0000256" key="1">
    <source>
        <dbReference type="SAM" id="MobiDB-lite"/>
    </source>
</evidence>
<proteinExistence type="predicted"/>
<dbReference type="EMBL" id="SIHJ01000003">
    <property type="protein sequence ID" value="TWT32375.1"/>
    <property type="molecule type" value="Genomic_DNA"/>
</dbReference>
<protein>
    <submittedName>
        <fullName evidence="2">Uncharacterized protein</fullName>
    </submittedName>
</protein>
<organism evidence="2 3">
    <name type="scientific">Posidoniimonas corsicana</name>
    <dbReference type="NCBI Taxonomy" id="1938618"/>
    <lineage>
        <taxon>Bacteria</taxon>
        <taxon>Pseudomonadati</taxon>
        <taxon>Planctomycetota</taxon>
        <taxon>Planctomycetia</taxon>
        <taxon>Pirellulales</taxon>
        <taxon>Lacipirellulaceae</taxon>
        <taxon>Posidoniimonas</taxon>
    </lineage>
</organism>
<dbReference type="Proteomes" id="UP000316714">
    <property type="component" value="Unassembled WGS sequence"/>
</dbReference>
<sequence length="518" mass="55994">MPALGPNEWVLDHNTAGRPDEPPYVLRDASGAVHRYIEPTTSLDLEGLVGSVARVRHDTGQTLLATQLDIAPAPLTGPAFTAVATAQYETDDPTAPIVLEELPAGRPSTKPSLGQPDLVSPAIEPSESTWAGDPMIGVGPGCGDACAPYGYSSSPGYLADSFGEFLQFGAWLPAGLLGGPVGPDPRIDVGGWTQLGYHTDQTPRSTSFGDLRAFNDVPSGIRWQQQWFWIGREADGRHGPDWGFRFDLMYGTDAQKTQAFGNPRADTPGFGSWDASLDHGIYGWAIPQLYGQLAADEWSLIFGHFFTPVGYEVVTAPDNFFYSHSLTMFNSEPFTHTGALATYQPYGNPWGLEVYLGYTLGWDTGFDQTDGGSTFVGGFSARPLSSVTLAYVATAGNLGARSGGGSGYTHSIVADVAVTPRLTYVLQSDYVNYDDLTGTGLNDNQIGLNNYLLYALNCRWGVGARAEWWKTDGTSYYETTLGLNYRPLEGFVMRPELRFDRAPGSDQTSFAVDAILTY</sequence>
<gene>
    <name evidence="2" type="ORF">KOR34_41380</name>
</gene>
<dbReference type="InterPro" id="IPR011486">
    <property type="entry name" value="BBP2"/>
</dbReference>
<reference evidence="2 3" key="1">
    <citation type="submission" date="2019-02" db="EMBL/GenBank/DDBJ databases">
        <title>Deep-cultivation of Planctomycetes and their phenomic and genomic characterization uncovers novel biology.</title>
        <authorList>
            <person name="Wiegand S."/>
            <person name="Jogler M."/>
            <person name="Boedeker C."/>
            <person name="Pinto D."/>
            <person name="Vollmers J."/>
            <person name="Rivas-Marin E."/>
            <person name="Kohn T."/>
            <person name="Peeters S.H."/>
            <person name="Heuer A."/>
            <person name="Rast P."/>
            <person name="Oberbeckmann S."/>
            <person name="Bunk B."/>
            <person name="Jeske O."/>
            <person name="Meyerdierks A."/>
            <person name="Storesund J.E."/>
            <person name="Kallscheuer N."/>
            <person name="Luecker S."/>
            <person name="Lage O.M."/>
            <person name="Pohl T."/>
            <person name="Merkel B.J."/>
            <person name="Hornburger P."/>
            <person name="Mueller R.-W."/>
            <person name="Bruemmer F."/>
            <person name="Labrenz M."/>
            <person name="Spormann A.M."/>
            <person name="Op Den Camp H."/>
            <person name="Overmann J."/>
            <person name="Amann R."/>
            <person name="Jetten M.S.M."/>
            <person name="Mascher T."/>
            <person name="Medema M.H."/>
            <person name="Devos D.P."/>
            <person name="Kaster A.-K."/>
            <person name="Ovreas L."/>
            <person name="Rohde M."/>
            <person name="Galperin M.Y."/>
            <person name="Jogler C."/>
        </authorList>
    </citation>
    <scope>NUCLEOTIDE SEQUENCE [LARGE SCALE GENOMIC DNA]</scope>
    <source>
        <strain evidence="2 3">KOR34</strain>
    </source>
</reference>